<evidence type="ECO:0000313" key="2">
    <source>
        <dbReference type="EMBL" id="KIW94991.1"/>
    </source>
</evidence>
<dbReference type="GeneID" id="27697899"/>
<gene>
    <name evidence="2" type="ORF">Z519_04971</name>
</gene>
<dbReference type="VEuPathDB" id="FungiDB:Z519_04971"/>
<dbReference type="AlphaFoldDB" id="A0A0D2EYF7"/>
<evidence type="ECO:0000256" key="1">
    <source>
        <dbReference type="SAM" id="MobiDB-lite"/>
    </source>
</evidence>
<dbReference type="RefSeq" id="XP_016621660.1">
    <property type="nucleotide sequence ID" value="XM_016762713.1"/>
</dbReference>
<protein>
    <submittedName>
        <fullName evidence="2">Uncharacterized protein</fullName>
    </submittedName>
</protein>
<sequence length="247" mass="28187">MGSQQFECCYLTLARLTYTTSQLVSHAALANLQALLLLSARHMAAQNANYDEVSARYWQSFAVRIIEKAKENLQYSLRRETRGANAAKYKDRRMATLAMLTYAIGKTNHFTKGNGIVSYYTWTGIVEESTFVLRKYDTTRSKVTVESMRQSVKDLQMDQARGTRSHAQHQTGPYPRLDDFPRLETPTSDSDIEAVAEKDNETGQHANVIESLEVDKEGHDIRFTELLERRKQRLGNMLVKTKNGDRP</sequence>
<dbReference type="HOGENOM" id="CLU_1124413_0_0_1"/>
<keyword evidence="3" id="KW-1185">Reference proteome</keyword>
<evidence type="ECO:0000313" key="3">
    <source>
        <dbReference type="Proteomes" id="UP000053789"/>
    </source>
</evidence>
<reference evidence="2" key="1">
    <citation type="submission" date="2015-01" db="EMBL/GenBank/DDBJ databases">
        <title>The Genome Sequence of Cladophialophora bantiana CBS 173.52.</title>
        <authorList>
            <consortium name="The Broad Institute Genomics Platform"/>
            <person name="Cuomo C."/>
            <person name="de Hoog S."/>
            <person name="Gorbushina A."/>
            <person name="Stielow B."/>
            <person name="Teixiera M."/>
            <person name="Abouelleil A."/>
            <person name="Chapman S.B."/>
            <person name="Priest M."/>
            <person name="Young S.K."/>
            <person name="Wortman J."/>
            <person name="Nusbaum C."/>
            <person name="Birren B."/>
        </authorList>
    </citation>
    <scope>NUCLEOTIDE SEQUENCE [LARGE SCALE GENOMIC DNA]</scope>
    <source>
        <strain evidence="2">CBS 173.52</strain>
    </source>
</reference>
<name>A0A0D2EYF7_CLAB1</name>
<dbReference type="OrthoDB" id="5089701at2759"/>
<accession>A0A0D2EYF7</accession>
<proteinExistence type="predicted"/>
<feature type="region of interest" description="Disordered" evidence="1">
    <location>
        <begin position="156"/>
        <end position="190"/>
    </location>
</feature>
<dbReference type="Proteomes" id="UP000053789">
    <property type="component" value="Unassembled WGS sequence"/>
</dbReference>
<dbReference type="EMBL" id="KN846985">
    <property type="protein sequence ID" value="KIW94991.1"/>
    <property type="molecule type" value="Genomic_DNA"/>
</dbReference>
<organism evidence="2 3">
    <name type="scientific">Cladophialophora bantiana (strain ATCC 10958 / CBS 173.52 / CDC B-1940 / NIH 8579)</name>
    <name type="common">Xylohypha bantiana</name>
    <dbReference type="NCBI Taxonomy" id="1442370"/>
    <lineage>
        <taxon>Eukaryota</taxon>
        <taxon>Fungi</taxon>
        <taxon>Dikarya</taxon>
        <taxon>Ascomycota</taxon>
        <taxon>Pezizomycotina</taxon>
        <taxon>Eurotiomycetes</taxon>
        <taxon>Chaetothyriomycetidae</taxon>
        <taxon>Chaetothyriales</taxon>
        <taxon>Herpotrichiellaceae</taxon>
        <taxon>Cladophialophora</taxon>
    </lineage>
</organism>